<dbReference type="AlphaFoldDB" id="A0A0D0B9B2"/>
<feature type="transmembrane region" description="Helical" evidence="1">
    <location>
        <begin position="229"/>
        <end position="252"/>
    </location>
</feature>
<reference evidence="2 3" key="1">
    <citation type="submission" date="2014-04" db="EMBL/GenBank/DDBJ databases">
        <title>Evolutionary Origins and Diversification of the Mycorrhizal Mutualists.</title>
        <authorList>
            <consortium name="DOE Joint Genome Institute"/>
            <consortium name="Mycorrhizal Genomics Consortium"/>
            <person name="Kohler A."/>
            <person name="Kuo A."/>
            <person name="Nagy L.G."/>
            <person name="Floudas D."/>
            <person name="Copeland A."/>
            <person name="Barry K.W."/>
            <person name="Cichocki N."/>
            <person name="Veneault-Fourrey C."/>
            <person name="LaButti K."/>
            <person name="Lindquist E.A."/>
            <person name="Lipzen A."/>
            <person name="Lundell T."/>
            <person name="Morin E."/>
            <person name="Murat C."/>
            <person name="Riley R."/>
            <person name="Ohm R."/>
            <person name="Sun H."/>
            <person name="Tunlid A."/>
            <person name="Henrissat B."/>
            <person name="Grigoriev I.V."/>
            <person name="Hibbett D.S."/>
            <person name="Martin F."/>
        </authorList>
    </citation>
    <scope>NUCLEOTIDE SEQUENCE [LARGE SCALE GENOMIC DNA]</scope>
    <source>
        <strain evidence="2 3">FD-317 M1</strain>
    </source>
</reference>
<keyword evidence="1" id="KW-1133">Transmembrane helix</keyword>
<evidence type="ECO:0000256" key="1">
    <source>
        <dbReference type="SAM" id="Phobius"/>
    </source>
</evidence>
<dbReference type="EMBL" id="KN834776">
    <property type="protein sequence ID" value="KIK60205.1"/>
    <property type="molecule type" value="Genomic_DNA"/>
</dbReference>
<keyword evidence="1" id="KW-0812">Transmembrane</keyword>
<protein>
    <submittedName>
        <fullName evidence="2">Uncharacterized protein</fullName>
    </submittedName>
</protein>
<organism evidence="2 3">
    <name type="scientific">Collybiopsis luxurians FD-317 M1</name>
    <dbReference type="NCBI Taxonomy" id="944289"/>
    <lineage>
        <taxon>Eukaryota</taxon>
        <taxon>Fungi</taxon>
        <taxon>Dikarya</taxon>
        <taxon>Basidiomycota</taxon>
        <taxon>Agaricomycotina</taxon>
        <taxon>Agaricomycetes</taxon>
        <taxon>Agaricomycetidae</taxon>
        <taxon>Agaricales</taxon>
        <taxon>Marasmiineae</taxon>
        <taxon>Omphalotaceae</taxon>
        <taxon>Collybiopsis</taxon>
        <taxon>Collybiopsis luxurians</taxon>
    </lineage>
</organism>
<evidence type="ECO:0000313" key="2">
    <source>
        <dbReference type="EMBL" id="KIK60205.1"/>
    </source>
</evidence>
<keyword evidence="1" id="KW-0472">Membrane</keyword>
<dbReference type="Proteomes" id="UP000053593">
    <property type="component" value="Unassembled WGS sequence"/>
</dbReference>
<dbReference type="HOGENOM" id="CLU_044614_9_3_1"/>
<keyword evidence="3" id="KW-1185">Reference proteome</keyword>
<gene>
    <name evidence="2" type="ORF">GYMLUDRAFT_244636</name>
</gene>
<sequence>MSPEEIALFQSLGLTLGRNGSVMLFIGILYGIYVITAYMTLKSLLRRGLTKNVAIWILLFVVAFTFMMTTTAAALYFQNFFQYVQVSLVENPTLPVETRFQIAGDSIAGLATAFQWLGGVGGGFIYIIGDAVTVWRVWVICPSQRKLASIPVFLVLAAFGCSIGFNILNTPPPPFVFTGSALWILQLLGLILPLATNVVATGIIGYQAFAYKGFLKANLNPQHSKAGSILILLTESGVVYSLAQAIYVTLVLTDDAPLSSPQDQATRLFDQFTLFLSRSITDTIHGTYSASPGAGSDSLFDPGTHISFAERDAFSHSGTLEASEHSGPQIDHWSK</sequence>
<feature type="transmembrane region" description="Helical" evidence="1">
    <location>
        <begin position="20"/>
        <end position="41"/>
    </location>
</feature>
<feature type="transmembrane region" description="Helical" evidence="1">
    <location>
        <begin position="180"/>
        <end position="209"/>
    </location>
</feature>
<feature type="transmembrane region" description="Helical" evidence="1">
    <location>
        <begin position="53"/>
        <end position="77"/>
    </location>
</feature>
<name>A0A0D0B9B2_9AGAR</name>
<dbReference type="OrthoDB" id="2744793at2759"/>
<feature type="transmembrane region" description="Helical" evidence="1">
    <location>
        <begin position="113"/>
        <end position="135"/>
    </location>
</feature>
<feature type="transmembrane region" description="Helical" evidence="1">
    <location>
        <begin position="147"/>
        <end position="168"/>
    </location>
</feature>
<proteinExistence type="predicted"/>
<evidence type="ECO:0000313" key="3">
    <source>
        <dbReference type="Proteomes" id="UP000053593"/>
    </source>
</evidence>
<accession>A0A0D0B9B2</accession>